<dbReference type="Proteomes" id="UP000027142">
    <property type="component" value="Chromosome"/>
</dbReference>
<dbReference type="Gene3D" id="3.40.50.720">
    <property type="entry name" value="NAD(P)-binding Rossmann-like Domain"/>
    <property type="match status" value="2"/>
</dbReference>
<keyword evidence="3 5" id="KW-0560">Oxidoreductase</keyword>
<evidence type="ECO:0000259" key="7">
    <source>
        <dbReference type="Pfam" id="PF02826"/>
    </source>
</evidence>
<keyword evidence="2" id="KW-0028">Amino-acid biosynthesis</keyword>
<dbReference type="CDD" id="cd12171">
    <property type="entry name" value="2-Hacid_dh_10"/>
    <property type="match status" value="1"/>
</dbReference>
<dbReference type="GO" id="GO:0006564">
    <property type="term" value="P:L-serine biosynthetic process"/>
    <property type="evidence" value="ECO:0007669"/>
    <property type="project" value="UniProtKB-ARBA"/>
</dbReference>
<dbReference type="RefSeq" id="WP_038478042.1">
    <property type="nucleotide sequence ID" value="NZ_CP003923.1"/>
</dbReference>
<evidence type="ECO:0000256" key="1">
    <source>
        <dbReference type="ARBA" id="ARBA00005854"/>
    </source>
</evidence>
<dbReference type="InterPro" id="IPR006139">
    <property type="entry name" value="D-isomer_2_OHA_DH_cat_dom"/>
</dbReference>
<dbReference type="eggNOG" id="COG0111">
    <property type="taxonomic scope" value="Bacteria"/>
</dbReference>
<evidence type="ECO:0000313" key="9">
    <source>
        <dbReference type="Proteomes" id="UP000027142"/>
    </source>
</evidence>
<evidence type="ECO:0000256" key="2">
    <source>
        <dbReference type="ARBA" id="ARBA00022605"/>
    </source>
</evidence>
<proteinExistence type="inferred from homology"/>
<dbReference type="PROSITE" id="PS00065">
    <property type="entry name" value="D_2_HYDROXYACID_DH_1"/>
    <property type="match status" value="1"/>
</dbReference>
<name>A0A060LZD5_9BACI</name>
<dbReference type="GO" id="GO:0004617">
    <property type="term" value="F:phosphoglycerate dehydrogenase activity"/>
    <property type="evidence" value="ECO:0007669"/>
    <property type="project" value="UniProtKB-ARBA"/>
</dbReference>
<dbReference type="OrthoDB" id="9805416at2"/>
<dbReference type="PATRIC" id="fig|1246626.3.peg.1074"/>
<feature type="domain" description="D-isomer specific 2-hydroxyacid dehydrogenase catalytic" evidence="6">
    <location>
        <begin position="58"/>
        <end position="331"/>
    </location>
</feature>
<reference evidence="8 9" key="1">
    <citation type="journal article" date="2014" name="Gene">
        <title>A comparative genomic analysis of the alkalitolerant soil bacterium Bacillus lehensis G1.</title>
        <authorList>
            <person name="Noor Y.M."/>
            <person name="Samsulrizal N.H."/>
            <person name="Jema'on N.A."/>
            <person name="Low K.O."/>
            <person name="Ramli A.N."/>
            <person name="Alias N.I."/>
            <person name="Damis S.I."/>
            <person name="Fuzi S.F."/>
            <person name="Isa M.N."/>
            <person name="Murad A.M."/>
            <person name="Raih M.F."/>
            <person name="Bakar F.D."/>
            <person name="Najimudin N."/>
            <person name="Mahadi N.M."/>
            <person name="Illias R.M."/>
        </authorList>
    </citation>
    <scope>NUCLEOTIDE SEQUENCE [LARGE SCALE GENOMIC DNA]</scope>
    <source>
        <strain evidence="8 9">G1</strain>
    </source>
</reference>
<dbReference type="InterPro" id="IPR050857">
    <property type="entry name" value="D-2-hydroxyacid_DH"/>
</dbReference>
<dbReference type="SUPFAM" id="SSF52283">
    <property type="entry name" value="Formate/glycerate dehydrogenase catalytic domain-like"/>
    <property type="match status" value="1"/>
</dbReference>
<dbReference type="InterPro" id="IPR029752">
    <property type="entry name" value="D-isomer_DH_CS1"/>
</dbReference>
<dbReference type="EMBL" id="CP003923">
    <property type="protein sequence ID" value="AIC93673.1"/>
    <property type="molecule type" value="Genomic_DNA"/>
</dbReference>
<dbReference type="KEGG" id="ble:BleG1_1070"/>
<organism evidence="8 9">
    <name type="scientific">Shouchella lehensis G1</name>
    <dbReference type="NCBI Taxonomy" id="1246626"/>
    <lineage>
        <taxon>Bacteria</taxon>
        <taxon>Bacillati</taxon>
        <taxon>Bacillota</taxon>
        <taxon>Bacilli</taxon>
        <taxon>Bacillales</taxon>
        <taxon>Bacillaceae</taxon>
        <taxon>Shouchella</taxon>
    </lineage>
</organism>
<dbReference type="Pfam" id="PF00389">
    <property type="entry name" value="2-Hacid_dh"/>
    <property type="match status" value="1"/>
</dbReference>
<sequence>MKCLAIADLLISEHVMKEGLASLEKKGIELTIRKWHHDQVEDLQKDNLLIEQTGSNAVLLPHAITHDIDQYDIILTQFAPLNRFVLAAARKVTLIGVLRGGIENIDVKEAEARGIKILNTPGRNARSVAEFTVGMIIAEMRNIGRSHASIMKGNWQKDFANQDYLPELGRRTVGIIGFGHIGQLVAKFLSGFNTRILFYDPFFKGQTTCTQVELEELLRASDVVSLHSRLTAETKGMLGYEQFEKMKQTAILINTARSGLVKEGELIRALRENIIAGAALDTFDHEPITKDSPLLSLKNVTLTAHLAGSTIDAFHNSPTLLAERIHSYLDSDSV</sequence>
<accession>A0A060LZD5</accession>
<feature type="domain" description="D-isomer specific 2-hydroxyacid dehydrogenase NAD-binding" evidence="7">
    <location>
        <begin position="133"/>
        <end position="307"/>
    </location>
</feature>
<keyword evidence="4" id="KW-0520">NAD</keyword>
<protein>
    <submittedName>
        <fullName evidence="8">D-isomer specific 2-hydroxyacid dehydrogenase family protein</fullName>
    </submittedName>
</protein>
<dbReference type="AlphaFoldDB" id="A0A060LZD5"/>
<evidence type="ECO:0000259" key="6">
    <source>
        <dbReference type="Pfam" id="PF00389"/>
    </source>
</evidence>
<gene>
    <name evidence="8" type="ORF">BleG1_1070</name>
</gene>
<evidence type="ECO:0000256" key="5">
    <source>
        <dbReference type="RuleBase" id="RU003719"/>
    </source>
</evidence>
<evidence type="ECO:0000313" key="8">
    <source>
        <dbReference type="EMBL" id="AIC93673.1"/>
    </source>
</evidence>
<keyword evidence="9" id="KW-1185">Reference proteome</keyword>
<dbReference type="InterPro" id="IPR006140">
    <property type="entry name" value="D-isomer_DH_NAD-bd"/>
</dbReference>
<dbReference type="HOGENOM" id="CLU_019796_1_3_9"/>
<dbReference type="Pfam" id="PF02826">
    <property type="entry name" value="2-Hacid_dh_C"/>
    <property type="match status" value="1"/>
</dbReference>
<dbReference type="FunFam" id="3.40.50.720:FF:000041">
    <property type="entry name" value="D-3-phosphoglycerate dehydrogenase"/>
    <property type="match status" value="1"/>
</dbReference>
<evidence type="ECO:0000256" key="3">
    <source>
        <dbReference type="ARBA" id="ARBA00023002"/>
    </source>
</evidence>
<comment type="similarity">
    <text evidence="1 5">Belongs to the D-isomer specific 2-hydroxyacid dehydrogenase family.</text>
</comment>
<dbReference type="STRING" id="1246626.BleG1_1070"/>
<dbReference type="GO" id="GO:0051287">
    <property type="term" value="F:NAD binding"/>
    <property type="evidence" value="ECO:0007669"/>
    <property type="project" value="InterPro"/>
</dbReference>
<dbReference type="SUPFAM" id="SSF51735">
    <property type="entry name" value="NAD(P)-binding Rossmann-fold domains"/>
    <property type="match status" value="1"/>
</dbReference>
<dbReference type="PANTHER" id="PTHR42789:SF1">
    <property type="entry name" value="D-ISOMER SPECIFIC 2-HYDROXYACID DEHYDROGENASE FAMILY PROTEIN (AFU_ORTHOLOGUE AFUA_6G10090)"/>
    <property type="match status" value="1"/>
</dbReference>
<evidence type="ECO:0000256" key="4">
    <source>
        <dbReference type="ARBA" id="ARBA00023027"/>
    </source>
</evidence>
<dbReference type="PANTHER" id="PTHR42789">
    <property type="entry name" value="D-ISOMER SPECIFIC 2-HYDROXYACID DEHYDROGENASE FAMILY PROTEIN (AFU_ORTHOLOGUE AFUA_6G10090)"/>
    <property type="match status" value="1"/>
</dbReference>
<dbReference type="InterPro" id="IPR036291">
    <property type="entry name" value="NAD(P)-bd_dom_sf"/>
</dbReference>
<dbReference type="GO" id="GO:0047545">
    <property type="term" value="F:(S)-2-hydroxyglutarate dehydrogenase activity"/>
    <property type="evidence" value="ECO:0007669"/>
    <property type="project" value="UniProtKB-ARBA"/>
</dbReference>